<accession>A0A7H2PTC3</accession>
<sequence>MTLEDIKANAPSGAKYFREKNGQIIYYTTDMIGSRHILYRFENERWEETTLNNWSVLTYL</sequence>
<reference evidence="2" key="1">
    <citation type="submission" date="2020-09" db="EMBL/GenBank/DDBJ databases">
        <title>Clinical and molecular characterization of Acinetobacter seifertii in Taiwan.</title>
        <authorList>
            <person name="Li L.-H."/>
            <person name="Yang Y.-S."/>
            <person name="Sun J.-R."/>
            <person name="Huang T.-W."/>
            <person name="Huang W.-C."/>
            <person name="Wang Y.-C."/>
            <person name="Kuo T.-H."/>
            <person name="Kuo S.-C."/>
            <person name="Chen T.-L."/>
        </authorList>
    </citation>
    <scope>NUCLEOTIDE SEQUENCE [LARGE SCALE GENOMIC DNA]</scope>
    <source>
        <strain evidence="2">AS73</strain>
    </source>
</reference>
<dbReference type="AlphaFoldDB" id="A0A7H2PTC3"/>
<dbReference type="RefSeq" id="WP_151809626.1">
    <property type="nucleotide sequence ID" value="NZ_BKQQ01000167.1"/>
</dbReference>
<gene>
    <name evidence="1" type="ORF">IC796_03980</name>
</gene>
<reference evidence="1 2" key="2">
    <citation type="submission" date="2020-09" db="EMBL/GenBank/DDBJ databases">
        <authorList>
            <person name="Chen F.-J."/>
            <person name="Lee Y.-T."/>
        </authorList>
    </citation>
    <scope>NUCLEOTIDE SEQUENCE [LARGE SCALE GENOMIC DNA]</scope>
    <source>
        <strain evidence="1 2">AS73</strain>
    </source>
</reference>
<evidence type="ECO:0000313" key="2">
    <source>
        <dbReference type="Proteomes" id="UP000516862"/>
    </source>
</evidence>
<protein>
    <submittedName>
        <fullName evidence="1">Uncharacterized protein</fullName>
    </submittedName>
</protein>
<name>A0A7H2PTC3_9GAMM</name>
<organism evidence="1 2">
    <name type="scientific">Acinetobacter seifertii</name>
    <dbReference type="NCBI Taxonomy" id="1530123"/>
    <lineage>
        <taxon>Bacteria</taxon>
        <taxon>Pseudomonadati</taxon>
        <taxon>Pseudomonadota</taxon>
        <taxon>Gammaproteobacteria</taxon>
        <taxon>Moraxellales</taxon>
        <taxon>Moraxellaceae</taxon>
        <taxon>Acinetobacter</taxon>
        <taxon>Acinetobacter calcoaceticus/baumannii complex</taxon>
    </lineage>
</organism>
<evidence type="ECO:0000313" key="1">
    <source>
        <dbReference type="EMBL" id="QNX06106.1"/>
    </source>
</evidence>
<proteinExistence type="predicted"/>
<dbReference type="EMBL" id="CP061561">
    <property type="protein sequence ID" value="QNX06106.1"/>
    <property type="molecule type" value="Genomic_DNA"/>
</dbReference>
<dbReference type="Proteomes" id="UP000516862">
    <property type="component" value="Chromosome"/>
</dbReference>